<comment type="similarity">
    <text evidence="1">Belongs to the HpcH/HpaI aldolase family.</text>
</comment>
<dbReference type="PANTHER" id="PTHR30502">
    <property type="entry name" value="2-KETO-3-DEOXY-L-RHAMNONATE ALDOLASE"/>
    <property type="match status" value="1"/>
</dbReference>
<keyword evidence="6" id="KW-1185">Reference proteome</keyword>
<dbReference type="InterPro" id="IPR040442">
    <property type="entry name" value="Pyrv_kinase-like_dom_sf"/>
</dbReference>
<evidence type="ECO:0000259" key="4">
    <source>
        <dbReference type="Pfam" id="PF03328"/>
    </source>
</evidence>
<evidence type="ECO:0000256" key="2">
    <source>
        <dbReference type="ARBA" id="ARBA00022723"/>
    </source>
</evidence>
<dbReference type="InterPro" id="IPR005000">
    <property type="entry name" value="Aldolase/citrate-lyase_domain"/>
</dbReference>
<dbReference type="GO" id="GO:0046872">
    <property type="term" value="F:metal ion binding"/>
    <property type="evidence" value="ECO:0007669"/>
    <property type="project" value="UniProtKB-KW"/>
</dbReference>
<dbReference type="RefSeq" id="WP_119927998.1">
    <property type="nucleotide sequence ID" value="NZ_QZEY01000007.1"/>
</dbReference>
<accession>A0A3A4AZQ1</accession>
<evidence type="ECO:0000256" key="1">
    <source>
        <dbReference type="ARBA" id="ARBA00005568"/>
    </source>
</evidence>
<gene>
    <name evidence="5" type="ORF">D5H75_19890</name>
</gene>
<dbReference type="GO" id="GO:0016832">
    <property type="term" value="F:aldehyde-lyase activity"/>
    <property type="evidence" value="ECO:0007669"/>
    <property type="project" value="TreeGrafter"/>
</dbReference>
<dbReference type="SUPFAM" id="SSF51621">
    <property type="entry name" value="Phosphoenolpyruvate/pyruvate domain"/>
    <property type="match status" value="1"/>
</dbReference>
<feature type="domain" description="HpcH/HpaI aldolase/citrate lyase" evidence="4">
    <location>
        <begin position="19"/>
        <end position="238"/>
    </location>
</feature>
<evidence type="ECO:0000256" key="3">
    <source>
        <dbReference type="ARBA" id="ARBA00023239"/>
    </source>
</evidence>
<organism evidence="5 6">
    <name type="scientific">Bailinhaonella thermotolerans</name>
    <dbReference type="NCBI Taxonomy" id="1070861"/>
    <lineage>
        <taxon>Bacteria</taxon>
        <taxon>Bacillati</taxon>
        <taxon>Actinomycetota</taxon>
        <taxon>Actinomycetes</taxon>
        <taxon>Streptosporangiales</taxon>
        <taxon>Streptosporangiaceae</taxon>
        <taxon>Bailinhaonella</taxon>
    </lineage>
</organism>
<keyword evidence="3" id="KW-0456">Lyase</keyword>
<name>A0A3A4AZQ1_9ACTN</name>
<dbReference type="PANTHER" id="PTHR30502:SF0">
    <property type="entry name" value="PHOSPHOENOLPYRUVATE CARBOXYLASE FAMILY PROTEIN"/>
    <property type="match status" value="1"/>
</dbReference>
<protein>
    <submittedName>
        <fullName evidence="5">2-dehydro-3-deoxyglucarate aldolase</fullName>
    </submittedName>
</protein>
<comment type="caution">
    <text evidence="5">The sequence shown here is derived from an EMBL/GenBank/DDBJ whole genome shotgun (WGS) entry which is preliminary data.</text>
</comment>
<dbReference type="GO" id="GO:0005737">
    <property type="term" value="C:cytoplasm"/>
    <property type="evidence" value="ECO:0007669"/>
    <property type="project" value="TreeGrafter"/>
</dbReference>
<sequence length="253" mass="27208">MNNLRRRLRSDEALLGTLISLDSPELAMILQHAGFSWFFLDLEHSALLDLKSAQRIIEVLQPRGYAVIRVPDGSETWIKHALDTGCDGIIVPHVSTPEEAERVVRSAKYPPAGGRSVGISRAQGYGARFHEYLSEATDSIAVIAQIEDVEGVKNIDAILAVDGIDAIFVGPYDLSGSLGILGELSNPALAEMVDRVRAACQAKGMPLGMFCPNPEAANTELGMRTLLLAIGSDAGHVATGAKATLDQLRRPRQ</sequence>
<dbReference type="Gene3D" id="3.20.20.60">
    <property type="entry name" value="Phosphoenolpyruvate-binding domains"/>
    <property type="match status" value="1"/>
</dbReference>
<keyword evidence="2" id="KW-0479">Metal-binding</keyword>
<dbReference type="EMBL" id="QZEY01000007">
    <property type="protein sequence ID" value="RJL31313.1"/>
    <property type="molecule type" value="Genomic_DNA"/>
</dbReference>
<dbReference type="OrthoDB" id="86160at2"/>
<evidence type="ECO:0000313" key="6">
    <source>
        <dbReference type="Proteomes" id="UP000265768"/>
    </source>
</evidence>
<reference evidence="5 6" key="1">
    <citation type="submission" date="2018-09" db="EMBL/GenBank/DDBJ databases">
        <title>YIM 75507 draft genome.</title>
        <authorList>
            <person name="Tang S."/>
            <person name="Feng Y."/>
        </authorList>
    </citation>
    <scope>NUCLEOTIDE SEQUENCE [LARGE SCALE GENOMIC DNA]</scope>
    <source>
        <strain evidence="5 6">YIM 75507</strain>
    </source>
</reference>
<evidence type="ECO:0000313" key="5">
    <source>
        <dbReference type="EMBL" id="RJL31313.1"/>
    </source>
</evidence>
<proteinExistence type="inferred from homology"/>
<dbReference type="Proteomes" id="UP000265768">
    <property type="component" value="Unassembled WGS sequence"/>
</dbReference>
<dbReference type="AlphaFoldDB" id="A0A3A4AZQ1"/>
<dbReference type="InterPro" id="IPR015813">
    <property type="entry name" value="Pyrv/PenolPyrv_kinase-like_dom"/>
</dbReference>
<dbReference type="InterPro" id="IPR050251">
    <property type="entry name" value="HpcH-HpaI_aldolase"/>
</dbReference>
<dbReference type="Pfam" id="PF03328">
    <property type="entry name" value="HpcH_HpaI"/>
    <property type="match status" value="1"/>
</dbReference>